<comment type="caution">
    <text evidence="1">The sequence shown here is derived from an EMBL/GenBank/DDBJ whole genome shotgun (WGS) entry which is preliminary data.</text>
</comment>
<dbReference type="RefSeq" id="WP_160500733.1">
    <property type="nucleotide sequence ID" value="NZ_WUBI01000006.1"/>
</dbReference>
<name>A0A7X3IPB4_9BACL</name>
<reference evidence="1 2" key="1">
    <citation type="submission" date="2019-12" db="EMBL/GenBank/DDBJ databases">
        <title>Paenibacillus sp. nov., an endophytic bacterium isolated from the stem of Dendrobium.</title>
        <authorList>
            <person name="Zhao R."/>
        </authorList>
    </citation>
    <scope>NUCLEOTIDE SEQUENCE [LARGE SCALE GENOMIC DNA]</scope>
    <source>
        <strain evidence="1 2">HJL G12</strain>
    </source>
</reference>
<proteinExistence type="predicted"/>
<keyword evidence="2" id="KW-1185">Reference proteome</keyword>
<dbReference type="AlphaFoldDB" id="A0A7X3IPB4"/>
<sequence length="58" mass="6228">MDIAALSTKMSQAALSQQVSVSVLRLAKGQAELQGQNLIKMMEKSLDPNLGKQIDISV</sequence>
<evidence type="ECO:0000313" key="2">
    <source>
        <dbReference type="Proteomes" id="UP000460318"/>
    </source>
</evidence>
<gene>
    <name evidence="1" type="ORF">GRF59_26455</name>
</gene>
<evidence type="ECO:0000313" key="1">
    <source>
        <dbReference type="EMBL" id="MWV47141.1"/>
    </source>
</evidence>
<dbReference type="EMBL" id="WUBI01000006">
    <property type="protein sequence ID" value="MWV47141.1"/>
    <property type="molecule type" value="Genomic_DNA"/>
</dbReference>
<dbReference type="InterPro" id="IPR025906">
    <property type="entry name" value="YjfB_motility"/>
</dbReference>
<dbReference type="Proteomes" id="UP000460318">
    <property type="component" value="Unassembled WGS sequence"/>
</dbReference>
<accession>A0A7X3IPB4</accession>
<dbReference type="Pfam" id="PF14070">
    <property type="entry name" value="YjfB_motility"/>
    <property type="match status" value="1"/>
</dbReference>
<protein>
    <submittedName>
        <fullName evidence="1">Putative motility protein</fullName>
    </submittedName>
</protein>
<organism evidence="1 2">
    <name type="scientific">Paenibacillus dendrobii</name>
    <dbReference type="NCBI Taxonomy" id="2691084"/>
    <lineage>
        <taxon>Bacteria</taxon>
        <taxon>Bacillati</taxon>
        <taxon>Bacillota</taxon>
        <taxon>Bacilli</taxon>
        <taxon>Bacillales</taxon>
        <taxon>Paenibacillaceae</taxon>
        <taxon>Paenibacillus</taxon>
    </lineage>
</organism>